<reference evidence="1 2" key="1">
    <citation type="journal article" date="2008" name="Nature">
        <title>The Trichoplax genome and the nature of placozoans.</title>
        <authorList>
            <person name="Srivastava M."/>
            <person name="Begovic E."/>
            <person name="Chapman J."/>
            <person name="Putnam N.H."/>
            <person name="Hellsten U."/>
            <person name="Kawashima T."/>
            <person name="Kuo A."/>
            <person name="Mitros T."/>
            <person name="Salamov A."/>
            <person name="Carpenter M.L."/>
            <person name="Signorovitch A.Y."/>
            <person name="Moreno M.A."/>
            <person name="Kamm K."/>
            <person name="Grimwood J."/>
            <person name="Schmutz J."/>
            <person name="Shapiro H."/>
            <person name="Grigoriev I.V."/>
            <person name="Buss L.W."/>
            <person name="Schierwater B."/>
            <person name="Dellaporta S.L."/>
            <person name="Rokhsar D.S."/>
        </authorList>
    </citation>
    <scope>NUCLEOTIDE SEQUENCE [LARGE SCALE GENOMIC DNA]</scope>
    <source>
        <strain evidence="1 2">Grell-BS-1999</strain>
    </source>
</reference>
<dbReference type="PhylomeDB" id="B3RWG4"/>
<name>B3RWG4_TRIAD</name>
<evidence type="ECO:0000313" key="1">
    <source>
        <dbReference type="EMBL" id="EDV25130.1"/>
    </source>
</evidence>
<dbReference type="CTD" id="6754233"/>
<gene>
    <name evidence="1" type="ORF">TRIADDRAFT_24849</name>
</gene>
<dbReference type="GeneID" id="6754233"/>
<sequence length="73" mass="8395">MSRLQLPIGLAFAITINKSQCQTLTKIGLHFKTPIFSHGQLYIALSRVRAGPRRITVYKRKQSNIVYNEVFNF</sequence>
<dbReference type="EMBL" id="DS985245">
    <property type="protein sequence ID" value="EDV25130.1"/>
    <property type="molecule type" value="Genomic_DNA"/>
</dbReference>
<dbReference type="eggNOG" id="KOG0987">
    <property type="taxonomic scope" value="Eukaryota"/>
</dbReference>
<keyword evidence="2" id="KW-1185">Reference proteome</keyword>
<evidence type="ECO:0008006" key="3">
    <source>
        <dbReference type="Google" id="ProtNLM"/>
    </source>
</evidence>
<proteinExistence type="predicted"/>
<evidence type="ECO:0000313" key="2">
    <source>
        <dbReference type="Proteomes" id="UP000009022"/>
    </source>
</evidence>
<dbReference type="InParanoid" id="B3RWG4"/>
<dbReference type="SUPFAM" id="SSF52540">
    <property type="entry name" value="P-loop containing nucleoside triphosphate hydrolases"/>
    <property type="match status" value="1"/>
</dbReference>
<dbReference type="STRING" id="10228.B3RWG4"/>
<organism evidence="1 2">
    <name type="scientific">Trichoplax adhaerens</name>
    <name type="common">Trichoplax reptans</name>
    <dbReference type="NCBI Taxonomy" id="10228"/>
    <lineage>
        <taxon>Eukaryota</taxon>
        <taxon>Metazoa</taxon>
        <taxon>Placozoa</taxon>
        <taxon>Uniplacotomia</taxon>
        <taxon>Trichoplacea</taxon>
        <taxon>Trichoplacidae</taxon>
        <taxon>Trichoplax</taxon>
    </lineage>
</organism>
<dbReference type="KEGG" id="tad:TRIADDRAFT_24849"/>
<protein>
    <recommendedName>
        <fullName evidence="3">ATP-dependent DNA helicase</fullName>
    </recommendedName>
</protein>
<dbReference type="AlphaFoldDB" id="B3RWG4"/>
<accession>B3RWG4</accession>
<dbReference type="InterPro" id="IPR027417">
    <property type="entry name" value="P-loop_NTPase"/>
</dbReference>
<dbReference type="HOGENOM" id="CLU_001324_11_0_1"/>
<dbReference type="OrthoDB" id="272985at2759"/>
<dbReference type="Proteomes" id="UP000009022">
    <property type="component" value="Unassembled WGS sequence"/>
</dbReference>
<dbReference type="RefSeq" id="XP_002113020.1">
    <property type="nucleotide sequence ID" value="XM_002112984.1"/>
</dbReference>